<dbReference type="EMBL" id="CAXHTB010000012">
    <property type="protein sequence ID" value="CAL0316343.1"/>
    <property type="molecule type" value="Genomic_DNA"/>
</dbReference>
<dbReference type="InterPro" id="IPR011598">
    <property type="entry name" value="bHLH_dom"/>
</dbReference>
<evidence type="ECO:0000256" key="4">
    <source>
        <dbReference type="ARBA" id="ARBA00023163"/>
    </source>
</evidence>
<dbReference type="CDD" id="cd11454">
    <property type="entry name" value="bHLH_AtIND_like"/>
    <property type="match status" value="1"/>
</dbReference>
<evidence type="ECO:0000259" key="7">
    <source>
        <dbReference type="PROSITE" id="PS50888"/>
    </source>
</evidence>
<organism evidence="8 9">
    <name type="scientific">Lupinus luteus</name>
    <name type="common">European yellow lupine</name>
    <dbReference type="NCBI Taxonomy" id="3873"/>
    <lineage>
        <taxon>Eukaryota</taxon>
        <taxon>Viridiplantae</taxon>
        <taxon>Streptophyta</taxon>
        <taxon>Embryophyta</taxon>
        <taxon>Tracheophyta</taxon>
        <taxon>Spermatophyta</taxon>
        <taxon>Magnoliopsida</taxon>
        <taxon>eudicotyledons</taxon>
        <taxon>Gunneridae</taxon>
        <taxon>Pentapetalae</taxon>
        <taxon>rosids</taxon>
        <taxon>fabids</taxon>
        <taxon>Fabales</taxon>
        <taxon>Fabaceae</taxon>
        <taxon>Papilionoideae</taxon>
        <taxon>50 kb inversion clade</taxon>
        <taxon>genistoids sensu lato</taxon>
        <taxon>core genistoids</taxon>
        <taxon>Genisteae</taxon>
        <taxon>Lupinus</taxon>
    </lineage>
</organism>
<keyword evidence="3" id="KW-0238">DNA-binding</keyword>
<dbReference type="PANTHER" id="PTHR45914:SF60">
    <property type="entry name" value="TRANSCRIPTION FACTOR RSL2-LIKE"/>
    <property type="match status" value="1"/>
</dbReference>
<dbReference type="GO" id="GO:0005634">
    <property type="term" value="C:nucleus"/>
    <property type="evidence" value="ECO:0007669"/>
    <property type="project" value="UniProtKB-SubCell"/>
</dbReference>
<protein>
    <recommendedName>
        <fullName evidence="7">BHLH domain-containing protein</fullName>
    </recommendedName>
</protein>
<name>A0AAV1X5F6_LUPLU</name>
<dbReference type="Proteomes" id="UP001497480">
    <property type="component" value="Unassembled WGS sequence"/>
</dbReference>
<dbReference type="PANTHER" id="PTHR45914">
    <property type="entry name" value="TRANSCRIPTION FACTOR HEC3-RELATED"/>
    <property type="match status" value="1"/>
</dbReference>
<evidence type="ECO:0000256" key="3">
    <source>
        <dbReference type="ARBA" id="ARBA00023125"/>
    </source>
</evidence>
<dbReference type="GO" id="GO:0046983">
    <property type="term" value="F:protein dimerization activity"/>
    <property type="evidence" value="ECO:0007669"/>
    <property type="project" value="InterPro"/>
</dbReference>
<feature type="region of interest" description="Disordered" evidence="6">
    <location>
        <begin position="157"/>
        <end position="257"/>
    </location>
</feature>
<evidence type="ECO:0000256" key="5">
    <source>
        <dbReference type="ARBA" id="ARBA00023242"/>
    </source>
</evidence>
<gene>
    <name evidence="8" type="ORF">LLUT_LOCUS17403</name>
</gene>
<comment type="caution">
    <text evidence="8">The sequence shown here is derived from an EMBL/GenBank/DDBJ whole genome shotgun (WGS) entry which is preliminary data.</text>
</comment>
<feature type="domain" description="BHLH" evidence="7">
    <location>
        <begin position="250"/>
        <end position="299"/>
    </location>
</feature>
<keyword evidence="4" id="KW-0804">Transcription</keyword>
<evidence type="ECO:0000256" key="6">
    <source>
        <dbReference type="SAM" id="MobiDB-lite"/>
    </source>
</evidence>
<reference evidence="8 9" key="1">
    <citation type="submission" date="2024-03" db="EMBL/GenBank/DDBJ databases">
        <authorList>
            <person name="Martinez-Hernandez J."/>
        </authorList>
    </citation>
    <scope>NUCLEOTIDE SEQUENCE [LARGE SCALE GENOMIC DNA]</scope>
</reference>
<evidence type="ECO:0000313" key="9">
    <source>
        <dbReference type="Proteomes" id="UP001497480"/>
    </source>
</evidence>
<evidence type="ECO:0000256" key="1">
    <source>
        <dbReference type="ARBA" id="ARBA00004123"/>
    </source>
</evidence>
<dbReference type="PROSITE" id="PS50888">
    <property type="entry name" value="BHLH"/>
    <property type="match status" value="1"/>
</dbReference>
<dbReference type="SMART" id="SM00353">
    <property type="entry name" value="HLH"/>
    <property type="match status" value="1"/>
</dbReference>
<dbReference type="GO" id="GO:0003677">
    <property type="term" value="F:DNA binding"/>
    <property type="evidence" value="ECO:0007669"/>
    <property type="project" value="UniProtKB-KW"/>
</dbReference>
<dbReference type="GO" id="GO:0003700">
    <property type="term" value="F:DNA-binding transcription factor activity"/>
    <property type="evidence" value="ECO:0007669"/>
    <property type="project" value="InterPro"/>
</dbReference>
<evidence type="ECO:0000256" key="2">
    <source>
        <dbReference type="ARBA" id="ARBA00023015"/>
    </source>
</evidence>
<dbReference type="Pfam" id="PF00010">
    <property type="entry name" value="HLH"/>
    <property type="match status" value="1"/>
</dbReference>
<keyword evidence="5" id="KW-0539">Nucleus</keyword>
<dbReference type="GO" id="GO:0048766">
    <property type="term" value="P:root hair initiation"/>
    <property type="evidence" value="ECO:0007669"/>
    <property type="project" value="UniProtKB-ARBA"/>
</dbReference>
<evidence type="ECO:0000313" key="8">
    <source>
        <dbReference type="EMBL" id="CAL0316343.1"/>
    </source>
</evidence>
<dbReference type="FunFam" id="4.10.280.10:FF:000022">
    <property type="entry name" value="Basic helix-loop-helix transcription factor"/>
    <property type="match status" value="1"/>
</dbReference>
<dbReference type="SUPFAM" id="SSF47459">
    <property type="entry name" value="HLH, helix-loop-helix DNA-binding domain"/>
    <property type="match status" value="1"/>
</dbReference>
<dbReference type="AlphaFoldDB" id="A0AAV1X5F6"/>
<feature type="compositionally biased region" description="Polar residues" evidence="6">
    <location>
        <begin position="246"/>
        <end position="255"/>
    </location>
</feature>
<comment type="subcellular location">
    <subcellularLocation>
        <location evidence="1">Nucleus</location>
    </subcellularLocation>
</comment>
<accession>A0AAV1X5F6</accession>
<keyword evidence="9" id="KW-1185">Reference proteome</keyword>
<dbReference type="InterPro" id="IPR045843">
    <property type="entry name" value="IND-like"/>
</dbReference>
<proteinExistence type="predicted"/>
<dbReference type="Gene3D" id="4.10.280.10">
    <property type="entry name" value="Helix-loop-helix DNA-binding domain"/>
    <property type="match status" value="1"/>
</dbReference>
<dbReference type="InterPro" id="IPR036638">
    <property type="entry name" value="HLH_DNA-bd_sf"/>
</dbReference>
<sequence>MESTQLISEEWCSLSGLNIAEEADFMTQLLGGNSPLGPDHESTDTNYTDSYFPSNVENTNFFYISQGGSSSSADSGNIFSTTSSGTCSFDQTPNFDSMSMDFCLGDSKFSPHIFQWNDNLSQQISALSSDVEPGLDQGKPVLNDYNLHAEEDKNRNVVNSAKRSRRSIEEVSENMRNAKSRKVPKSASMSSFTEEDRISIGLQRQGSRSCVSDGDSDPSLEINGGVSPSLSPKDPTPPNCNRKSRSTTSPATDPQTLYARKRRERINERLRILQSLVPNGTKVDISTMLEEAVQYVKFLQHQIKLLSSDDLWMYAPIAYNGINIGLDLITTKGYSL</sequence>
<keyword evidence="2" id="KW-0805">Transcription regulation</keyword>